<feature type="transmembrane region" description="Helical" evidence="1">
    <location>
        <begin position="154"/>
        <end position="177"/>
    </location>
</feature>
<gene>
    <name evidence="3" type="primary">LOC109051862</name>
</gene>
<dbReference type="AlphaFoldDB" id="A0A9Q9Z2K2"/>
<dbReference type="OrthoDB" id="8957767at2759"/>
<evidence type="ECO:0000313" key="3">
    <source>
        <dbReference type="RefSeq" id="XP_042630870.1"/>
    </source>
</evidence>
<dbReference type="Pfam" id="PF13895">
    <property type="entry name" value="Ig_2"/>
    <property type="match status" value="1"/>
</dbReference>
<dbReference type="InterPro" id="IPR003599">
    <property type="entry name" value="Ig_sub"/>
</dbReference>
<dbReference type="PROSITE" id="PS50835">
    <property type="entry name" value="IG_LIKE"/>
    <property type="match status" value="1"/>
</dbReference>
<dbReference type="GeneID" id="109051862"/>
<feature type="domain" description="Ig-like" evidence="2">
    <location>
        <begin position="57"/>
        <end position="121"/>
    </location>
</feature>
<proteinExistence type="predicted"/>
<organism evidence="3">
    <name type="scientific">Cyprinus carpio</name>
    <name type="common">Common carp</name>
    <dbReference type="NCBI Taxonomy" id="7962"/>
    <lineage>
        <taxon>Eukaryota</taxon>
        <taxon>Metazoa</taxon>
        <taxon>Chordata</taxon>
        <taxon>Craniata</taxon>
        <taxon>Vertebrata</taxon>
        <taxon>Euteleostomi</taxon>
        <taxon>Actinopterygii</taxon>
        <taxon>Neopterygii</taxon>
        <taxon>Teleostei</taxon>
        <taxon>Ostariophysi</taxon>
        <taxon>Cypriniformes</taxon>
        <taxon>Cyprinidae</taxon>
        <taxon>Cyprininae</taxon>
        <taxon>Cyprinus</taxon>
    </lineage>
</organism>
<dbReference type="RefSeq" id="XP_042630870.1">
    <property type="nucleotide sequence ID" value="XM_042774936.1"/>
</dbReference>
<accession>A0A9Q9Z2K2</accession>
<reference evidence="3" key="1">
    <citation type="submission" date="2025-08" db="UniProtKB">
        <authorList>
            <consortium name="RefSeq"/>
        </authorList>
    </citation>
    <scope>IDENTIFICATION</scope>
    <source>
        <tissue evidence="3">Muscle</tissue>
    </source>
</reference>
<name>A0A9Q9Z2K2_CYPCA</name>
<keyword evidence="1" id="KW-0472">Membrane</keyword>
<sequence length="246" mass="27540">MERIDMNHSGNYSCGFSEEQLEITKVTGYGLNNIFINVIESFIYTQIHLLKPEVPVGSDAEFKCSASNPLHKNQSENMILVYLIKNGKPVKVNIWDTEKMITTFTLREVRTEDAGTYSCVVLLNILPYHGMTLHQNIKVNLKITATSNSSIDKVIIVIMCAIIVLLLSLFLGIWALIRKRGCLGIHNERSSKNETELRGTEMFYEEIDTPYTSGTGDIQPVVWTASECDESSSESDGEYNDVGCAV</sequence>
<keyword evidence="1" id="KW-1133">Transmembrane helix</keyword>
<evidence type="ECO:0000256" key="1">
    <source>
        <dbReference type="SAM" id="Phobius"/>
    </source>
</evidence>
<dbReference type="KEGG" id="ccar:109051862"/>
<protein>
    <submittedName>
        <fullName evidence="3">Uncharacterized protein LOC109051862</fullName>
    </submittedName>
</protein>
<dbReference type="Proteomes" id="UP001155660">
    <property type="component" value="Chromosome A18"/>
</dbReference>
<dbReference type="SMART" id="SM00409">
    <property type="entry name" value="IG"/>
    <property type="match status" value="1"/>
</dbReference>
<keyword evidence="1" id="KW-0812">Transmembrane</keyword>
<dbReference type="InterPro" id="IPR007110">
    <property type="entry name" value="Ig-like_dom"/>
</dbReference>
<evidence type="ECO:0000259" key="2">
    <source>
        <dbReference type="PROSITE" id="PS50835"/>
    </source>
</evidence>